<keyword evidence="1" id="KW-0472">Membrane</keyword>
<dbReference type="AlphaFoldDB" id="A0A382U8Q5"/>
<evidence type="ECO:0000313" key="2">
    <source>
        <dbReference type="EMBL" id="SVD30255.1"/>
    </source>
</evidence>
<feature type="non-terminal residue" evidence="2">
    <location>
        <position position="127"/>
    </location>
</feature>
<dbReference type="EMBL" id="UINC01142113">
    <property type="protein sequence ID" value="SVD30255.1"/>
    <property type="molecule type" value="Genomic_DNA"/>
</dbReference>
<sequence length="127" mass="14203">MKLLISKPFNLIAFNIVWFGCVIGRNDLIWLCAPLILGYATLLVWQKEVKFNQIAFPVCIGISVDSILTALGIFQFEETMLLVPLWLVFLWIAFSTTLCHSLLFIGRNKLAVVTTGAIALPLNYTIG</sequence>
<reference evidence="2" key="1">
    <citation type="submission" date="2018-05" db="EMBL/GenBank/DDBJ databases">
        <authorList>
            <person name="Lanie J.A."/>
            <person name="Ng W.-L."/>
            <person name="Kazmierczak K.M."/>
            <person name="Andrzejewski T.M."/>
            <person name="Davidsen T.M."/>
            <person name="Wayne K.J."/>
            <person name="Tettelin H."/>
            <person name="Glass J.I."/>
            <person name="Rusch D."/>
            <person name="Podicherti R."/>
            <person name="Tsui H.-C.T."/>
            <person name="Winkler M.E."/>
        </authorList>
    </citation>
    <scope>NUCLEOTIDE SEQUENCE</scope>
</reference>
<name>A0A382U8Q5_9ZZZZ</name>
<proteinExistence type="predicted"/>
<evidence type="ECO:0008006" key="3">
    <source>
        <dbReference type="Google" id="ProtNLM"/>
    </source>
</evidence>
<dbReference type="InterPro" id="IPR021306">
    <property type="entry name" value="DUF2878"/>
</dbReference>
<accession>A0A382U8Q5</accession>
<gene>
    <name evidence="2" type="ORF">METZ01_LOCUS383109</name>
</gene>
<keyword evidence="1" id="KW-0812">Transmembrane</keyword>
<feature type="transmembrane region" description="Helical" evidence="1">
    <location>
        <begin position="82"/>
        <end position="105"/>
    </location>
</feature>
<evidence type="ECO:0000256" key="1">
    <source>
        <dbReference type="SAM" id="Phobius"/>
    </source>
</evidence>
<organism evidence="2">
    <name type="scientific">marine metagenome</name>
    <dbReference type="NCBI Taxonomy" id="408172"/>
    <lineage>
        <taxon>unclassified sequences</taxon>
        <taxon>metagenomes</taxon>
        <taxon>ecological metagenomes</taxon>
    </lineage>
</organism>
<keyword evidence="1" id="KW-1133">Transmembrane helix</keyword>
<protein>
    <recommendedName>
        <fullName evidence="3">DUF2878 domain-containing protein</fullName>
    </recommendedName>
</protein>
<feature type="transmembrane region" description="Helical" evidence="1">
    <location>
        <begin position="54"/>
        <end position="76"/>
    </location>
</feature>
<feature type="transmembrane region" description="Helical" evidence="1">
    <location>
        <begin position="28"/>
        <end position="45"/>
    </location>
</feature>
<dbReference type="Pfam" id="PF11086">
    <property type="entry name" value="DUF2878"/>
    <property type="match status" value="1"/>
</dbReference>
<dbReference type="PROSITE" id="PS51257">
    <property type="entry name" value="PROKAR_LIPOPROTEIN"/>
    <property type="match status" value="1"/>
</dbReference>